<evidence type="ECO:0000256" key="2">
    <source>
        <dbReference type="ARBA" id="ARBA00022741"/>
    </source>
</evidence>
<gene>
    <name evidence="10" type="ORF">EUGRSUZ_H01185</name>
</gene>
<keyword evidence="3" id="KW-0418">Kinase</keyword>
<dbReference type="Gene3D" id="1.10.510.10">
    <property type="entry name" value="Transferase(Phosphotransferase) domain 1"/>
    <property type="match status" value="1"/>
</dbReference>
<dbReference type="InterPro" id="IPR050339">
    <property type="entry name" value="CC_SR_Kinase"/>
</dbReference>
<dbReference type="STRING" id="71139.A0A059AX26"/>
<dbReference type="InterPro" id="IPR008271">
    <property type="entry name" value="Ser/Thr_kinase_AS"/>
</dbReference>
<dbReference type="InterPro" id="IPR000719">
    <property type="entry name" value="Prot_kinase_dom"/>
</dbReference>
<dbReference type="SMART" id="SM00220">
    <property type="entry name" value="S_TKc"/>
    <property type="match status" value="1"/>
</dbReference>
<protein>
    <recommendedName>
        <fullName evidence="9">Protein kinase domain-containing protein</fullName>
    </recommendedName>
</protein>
<dbReference type="GO" id="GO:0005524">
    <property type="term" value="F:ATP binding"/>
    <property type="evidence" value="ECO:0007669"/>
    <property type="project" value="UniProtKB-UniRule"/>
</dbReference>
<dbReference type="PROSITE" id="PS00108">
    <property type="entry name" value="PROTEIN_KINASE_ST"/>
    <property type="match status" value="1"/>
</dbReference>
<evidence type="ECO:0000256" key="7">
    <source>
        <dbReference type="RuleBase" id="RU000304"/>
    </source>
</evidence>
<dbReference type="FunCoup" id="A0A059AX26">
    <property type="interactions" value="787"/>
</dbReference>
<keyword evidence="4 6" id="KW-0067">ATP-binding</keyword>
<dbReference type="FunFam" id="1.10.510.10:FF:000531">
    <property type="entry name" value="Wee1-like protein kinase"/>
    <property type="match status" value="1"/>
</dbReference>
<dbReference type="PANTHER" id="PTHR11042">
    <property type="entry name" value="EUKARYOTIC TRANSLATION INITIATION FACTOR 2-ALPHA KINASE EIF2-ALPHA KINASE -RELATED"/>
    <property type="match status" value="1"/>
</dbReference>
<keyword evidence="2 6" id="KW-0547">Nucleotide-binding</keyword>
<dbReference type="PANTHER" id="PTHR11042:SF185">
    <property type="entry name" value="WEE1-LIKE PROTEIN KINASE"/>
    <property type="match status" value="1"/>
</dbReference>
<dbReference type="GO" id="GO:0004713">
    <property type="term" value="F:protein tyrosine kinase activity"/>
    <property type="evidence" value="ECO:0000318"/>
    <property type="project" value="GO_Central"/>
</dbReference>
<keyword evidence="1" id="KW-0808">Transferase</keyword>
<evidence type="ECO:0000259" key="9">
    <source>
        <dbReference type="PROSITE" id="PS50011"/>
    </source>
</evidence>
<evidence type="ECO:0000256" key="8">
    <source>
        <dbReference type="SAM" id="MobiDB-lite"/>
    </source>
</evidence>
<keyword evidence="7" id="KW-0723">Serine/threonine-protein kinase</keyword>
<evidence type="ECO:0000256" key="1">
    <source>
        <dbReference type="ARBA" id="ARBA00022679"/>
    </source>
</evidence>
<sequence>MCETNVDLIFAPWDTSLDFQQIEDLAQDGLEGQEAKVEKPVPNGTQQTPPPCIRNPYLSDASDPFGNQRFKCAGLSSSVAGGAGPLRFHTDFVEIEQIGAGHFGHVYKVLNRIDGCLYAVKQVTRPMCQDLERRKALLEVQSLAALGSHENIVGYYSSWFGNEHLYIQMELCDSNLSCQKSSCFTQCDALTFLHQLAKVLLFMHDRGIAHLDVKPDNIYFKNGVYKLGDFGCATLLNKSLPIQEGDTRYMPHEILNENFDHLDLEKVDIFALGASVYELVTGSTLMKSGPQFLNLREGNLPLPPGHSLPFQNLLKVMMDADPTARPSAKELLANPIFDMIRTNRKT</sequence>
<reference evidence="10" key="1">
    <citation type="submission" date="2013-07" db="EMBL/GenBank/DDBJ databases">
        <title>The genome of Eucalyptus grandis.</title>
        <authorList>
            <person name="Schmutz J."/>
            <person name="Hayes R."/>
            <person name="Myburg A."/>
            <person name="Tuskan G."/>
            <person name="Grattapaglia D."/>
            <person name="Rokhsar D.S."/>
        </authorList>
    </citation>
    <scope>NUCLEOTIDE SEQUENCE</scope>
    <source>
        <tissue evidence="10">Leaf extractions</tissue>
    </source>
</reference>
<dbReference type="Gramene" id="KCW58512">
    <property type="protein sequence ID" value="KCW58512"/>
    <property type="gene ID" value="EUGRSUZ_H01185"/>
</dbReference>
<organism evidence="10">
    <name type="scientific">Eucalyptus grandis</name>
    <name type="common">Flooded gum</name>
    <dbReference type="NCBI Taxonomy" id="71139"/>
    <lineage>
        <taxon>Eukaryota</taxon>
        <taxon>Viridiplantae</taxon>
        <taxon>Streptophyta</taxon>
        <taxon>Embryophyta</taxon>
        <taxon>Tracheophyta</taxon>
        <taxon>Spermatophyta</taxon>
        <taxon>Magnoliopsida</taxon>
        <taxon>eudicotyledons</taxon>
        <taxon>Gunneridae</taxon>
        <taxon>Pentapetalae</taxon>
        <taxon>rosids</taxon>
        <taxon>malvids</taxon>
        <taxon>Myrtales</taxon>
        <taxon>Myrtaceae</taxon>
        <taxon>Myrtoideae</taxon>
        <taxon>Eucalypteae</taxon>
        <taxon>Eucalyptus</taxon>
    </lineage>
</organism>
<name>A0A059AX26_EUCGR</name>
<accession>A0A059AX26</accession>
<dbReference type="InterPro" id="IPR017441">
    <property type="entry name" value="Protein_kinase_ATP_BS"/>
</dbReference>
<evidence type="ECO:0000256" key="5">
    <source>
        <dbReference type="ARBA" id="ARBA00037982"/>
    </source>
</evidence>
<dbReference type="InParanoid" id="A0A059AX26"/>
<dbReference type="Pfam" id="PF00069">
    <property type="entry name" value="Pkinase"/>
    <property type="match status" value="1"/>
</dbReference>
<dbReference type="AlphaFoldDB" id="A0A059AX26"/>
<dbReference type="PROSITE" id="PS50011">
    <property type="entry name" value="PROTEIN_KINASE_DOM"/>
    <property type="match status" value="1"/>
</dbReference>
<evidence type="ECO:0000256" key="3">
    <source>
        <dbReference type="ARBA" id="ARBA00022777"/>
    </source>
</evidence>
<comment type="similarity">
    <text evidence="5">Belongs to the protein kinase superfamily. Ser/Thr protein kinase family. GCN2 subfamily.</text>
</comment>
<dbReference type="EMBL" id="KK198760">
    <property type="protein sequence ID" value="KCW58512.1"/>
    <property type="molecule type" value="Genomic_DNA"/>
</dbReference>
<dbReference type="eggNOG" id="KOG0601">
    <property type="taxonomic scope" value="Eukaryota"/>
</dbReference>
<feature type="binding site" evidence="6">
    <location>
        <position position="121"/>
    </location>
    <ligand>
        <name>ATP</name>
        <dbReference type="ChEBI" id="CHEBI:30616"/>
    </ligand>
</feature>
<evidence type="ECO:0000313" key="10">
    <source>
        <dbReference type="EMBL" id="KCW58512.1"/>
    </source>
</evidence>
<proteinExistence type="inferred from homology"/>
<dbReference type="GO" id="GO:0005634">
    <property type="term" value="C:nucleus"/>
    <property type="evidence" value="ECO:0000318"/>
    <property type="project" value="GO_Central"/>
</dbReference>
<dbReference type="OMA" id="WEDITRM"/>
<feature type="region of interest" description="Disordered" evidence="8">
    <location>
        <begin position="31"/>
        <end position="52"/>
    </location>
</feature>
<dbReference type="Gene3D" id="3.30.200.20">
    <property type="entry name" value="Phosphorylase Kinase, domain 1"/>
    <property type="match status" value="1"/>
</dbReference>
<dbReference type="InterPro" id="IPR011009">
    <property type="entry name" value="Kinase-like_dom_sf"/>
</dbReference>
<evidence type="ECO:0000256" key="4">
    <source>
        <dbReference type="ARBA" id="ARBA00022840"/>
    </source>
</evidence>
<evidence type="ECO:0000256" key="6">
    <source>
        <dbReference type="PROSITE-ProRule" id="PRU10141"/>
    </source>
</evidence>
<feature type="domain" description="Protein kinase" evidence="9">
    <location>
        <begin position="92"/>
        <end position="337"/>
    </location>
</feature>
<dbReference type="GO" id="GO:0004674">
    <property type="term" value="F:protein serine/threonine kinase activity"/>
    <property type="evidence" value="ECO:0007669"/>
    <property type="project" value="UniProtKB-KW"/>
</dbReference>
<dbReference type="PROSITE" id="PS00107">
    <property type="entry name" value="PROTEIN_KINASE_ATP"/>
    <property type="match status" value="1"/>
</dbReference>
<dbReference type="GO" id="GO:0005737">
    <property type="term" value="C:cytoplasm"/>
    <property type="evidence" value="ECO:0000318"/>
    <property type="project" value="GO_Central"/>
</dbReference>
<dbReference type="SUPFAM" id="SSF56112">
    <property type="entry name" value="Protein kinase-like (PK-like)"/>
    <property type="match status" value="1"/>
</dbReference>